<keyword evidence="3" id="KW-1185">Reference proteome</keyword>
<dbReference type="EMBL" id="CU928161">
    <property type="protein sequence ID" value="CAR04337.1"/>
    <property type="molecule type" value="Genomic_DNA"/>
</dbReference>
<dbReference type="KEGG" id="ecz:ECS88_3096"/>
<evidence type="ECO:0000313" key="2">
    <source>
        <dbReference type="EMBL" id="CAR04337.1"/>
    </source>
</evidence>
<keyword evidence="1" id="KW-0472">Membrane</keyword>
<gene>
    <name evidence="2" type="ordered locus">ECS88_3096</name>
</gene>
<keyword evidence="1" id="KW-0812">Transmembrane</keyword>
<name>B7MLE8_ECO45</name>
<dbReference type="AlphaFoldDB" id="B7MLE8"/>
<keyword evidence="1" id="KW-1133">Transmembrane helix</keyword>
<evidence type="ECO:0000313" key="3">
    <source>
        <dbReference type="Proteomes" id="UP000000747"/>
    </source>
</evidence>
<dbReference type="Proteomes" id="UP000000747">
    <property type="component" value="Chromosome"/>
</dbReference>
<dbReference type="HOGENOM" id="CLU_723163_0_0_6"/>
<sequence length="415" mass="48300">MTRQRRKKVVMSLLIIANVHVAVGLSVLNQKIVSSHNMGWPVPDIPERKMLPEPVYRRWIILLISMLTVGTLFILSVWNSATYWDIFIYGVLPMLFLWLCLFGIALNKYEQSVAACISWESERQQVKQLWQHWSQKQLAIVGNVLFTPEEKGMSVLLGPQEEIPAYPKKARPLFSASRYSLSSIFHDIHQQLTQQFPDYRHYLHTIYVLQPEKWRGETVRQAIFHQWDLVPERTNTLNQIQSLYDERFDGLILVVCLQNWPENKPEDTSELVSAQLISSSSFVRQHQIPVIAGLGRVMPLEPEELEHNLDVLFEYNQLDNKQLQHVWVSGLDEGTIENLMQYAEQHQWSLPKKRPLHMIDHSFGPTGEFIFPVSLAMLSEAAKETEQNHLIIYQSAQYAQKKSLCLITRKLYLRT</sequence>
<accession>B7MLE8</accession>
<reference evidence="3" key="1">
    <citation type="journal article" date="2009" name="PLoS Genet.">
        <title>Organised genome dynamics in the Escherichia coli species results in highly diverse adaptive paths.</title>
        <authorList>
            <person name="Touchon M."/>
            <person name="Hoede C."/>
            <person name="Tenaillon O."/>
            <person name="Barbe V."/>
            <person name="Baeriswyl S."/>
            <person name="Bidet P."/>
            <person name="Bingen E."/>
            <person name="Bonacorsi S."/>
            <person name="Bouchier C."/>
            <person name="Bouvet O."/>
            <person name="Calteau A."/>
            <person name="Chiapello H."/>
            <person name="Clermont O."/>
            <person name="Cruveiller S."/>
            <person name="Danchin A."/>
            <person name="Diard M."/>
            <person name="Dossat C."/>
            <person name="Karoui M.E."/>
            <person name="Frapy E."/>
            <person name="Garry L."/>
            <person name="Ghigo J.M."/>
            <person name="Gilles A.M."/>
            <person name="Johnson J."/>
            <person name="Le Bouguenec C."/>
            <person name="Lescat M."/>
            <person name="Mangenot S."/>
            <person name="Martinez-Jehanne V."/>
            <person name="Matic I."/>
            <person name="Nassif X."/>
            <person name="Oztas S."/>
            <person name="Petit M.A."/>
            <person name="Pichon C."/>
            <person name="Rouy Z."/>
            <person name="Ruf C.S."/>
            <person name="Schneider D."/>
            <person name="Tourret J."/>
            <person name="Vacherie B."/>
            <person name="Vallenet D."/>
            <person name="Medigue C."/>
            <person name="Rocha E.P.C."/>
            <person name="Denamur E."/>
        </authorList>
    </citation>
    <scope>NUCLEOTIDE SEQUENCE [LARGE SCALE GENOMIC DNA]</scope>
    <source>
        <strain evidence="3">S88 / ExPEC</strain>
    </source>
</reference>
<feature type="transmembrane region" description="Helical" evidence="1">
    <location>
        <begin position="59"/>
        <end position="79"/>
    </location>
</feature>
<protein>
    <submittedName>
        <fullName evidence="2">Uncharacterized protein</fullName>
    </submittedName>
</protein>
<proteinExistence type="predicted"/>
<feature type="transmembrane region" description="Helical" evidence="1">
    <location>
        <begin position="9"/>
        <end position="28"/>
    </location>
</feature>
<organism evidence="2 3">
    <name type="scientific">Escherichia coli O45:K1 (strain S88 / ExPEC)</name>
    <dbReference type="NCBI Taxonomy" id="585035"/>
    <lineage>
        <taxon>Bacteria</taxon>
        <taxon>Pseudomonadati</taxon>
        <taxon>Pseudomonadota</taxon>
        <taxon>Gammaproteobacteria</taxon>
        <taxon>Enterobacterales</taxon>
        <taxon>Enterobacteriaceae</taxon>
        <taxon>Escherichia</taxon>
    </lineage>
</organism>
<evidence type="ECO:0000256" key="1">
    <source>
        <dbReference type="SAM" id="Phobius"/>
    </source>
</evidence>
<feature type="transmembrane region" description="Helical" evidence="1">
    <location>
        <begin position="86"/>
        <end position="106"/>
    </location>
</feature>